<name>A0A1J1HQD3_9DIPT</name>
<dbReference type="Proteomes" id="UP000183832">
    <property type="component" value="Unassembled WGS sequence"/>
</dbReference>
<sequence>MKRMKFIGIVLILIVININCFLDCFEASTKESNHLTTLEEMKQINTEDQPSPTTLNNLDIIRKRIQNEIKKRKKIQLNQDNELKDV</sequence>
<keyword evidence="1" id="KW-0732">Signal</keyword>
<evidence type="ECO:0000313" key="2">
    <source>
        <dbReference type="EMBL" id="CRK90272.1"/>
    </source>
</evidence>
<gene>
    <name evidence="2" type="ORF">CLUMA_CG003983</name>
</gene>
<reference evidence="2 3" key="1">
    <citation type="submission" date="2015-04" db="EMBL/GenBank/DDBJ databases">
        <authorList>
            <person name="Syromyatnikov M.Y."/>
            <person name="Popov V.N."/>
        </authorList>
    </citation>
    <scope>NUCLEOTIDE SEQUENCE [LARGE SCALE GENOMIC DNA]</scope>
</reference>
<dbReference type="EMBL" id="CVRI01000017">
    <property type="protein sequence ID" value="CRK90272.1"/>
    <property type="molecule type" value="Genomic_DNA"/>
</dbReference>
<protein>
    <submittedName>
        <fullName evidence="2">CLUMA_CG003983, isoform A</fullName>
    </submittedName>
</protein>
<keyword evidence="3" id="KW-1185">Reference proteome</keyword>
<evidence type="ECO:0000256" key="1">
    <source>
        <dbReference type="SAM" id="SignalP"/>
    </source>
</evidence>
<dbReference type="AlphaFoldDB" id="A0A1J1HQD3"/>
<proteinExistence type="predicted"/>
<evidence type="ECO:0000313" key="3">
    <source>
        <dbReference type="Proteomes" id="UP000183832"/>
    </source>
</evidence>
<organism evidence="2 3">
    <name type="scientific">Clunio marinus</name>
    <dbReference type="NCBI Taxonomy" id="568069"/>
    <lineage>
        <taxon>Eukaryota</taxon>
        <taxon>Metazoa</taxon>
        <taxon>Ecdysozoa</taxon>
        <taxon>Arthropoda</taxon>
        <taxon>Hexapoda</taxon>
        <taxon>Insecta</taxon>
        <taxon>Pterygota</taxon>
        <taxon>Neoptera</taxon>
        <taxon>Endopterygota</taxon>
        <taxon>Diptera</taxon>
        <taxon>Nematocera</taxon>
        <taxon>Chironomoidea</taxon>
        <taxon>Chironomidae</taxon>
        <taxon>Clunio</taxon>
    </lineage>
</organism>
<accession>A0A1J1HQD3</accession>
<feature type="chain" id="PRO_5012136509" evidence="1">
    <location>
        <begin position="21"/>
        <end position="86"/>
    </location>
</feature>
<feature type="signal peptide" evidence="1">
    <location>
        <begin position="1"/>
        <end position="20"/>
    </location>
</feature>